<organism evidence="2 3">
    <name type="scientific">Fictibacillus marinisediminis</name>
    <dbReference type="NCBI Taxonomy" id="2878389"/>
    <lineage>
        <taxon>Bacteria</taxon>
        <taxon>Bacillati</taxon>
        <taxon>Bacillota</taxon>
        <taxon>Bacilli</taxon>
        <taxon>Bacillales</taxon>
        <taxon>Fictibacillaceae</taxon>
        <taxon>Fictibacillus</taxon>
    </lineage>
</organism>
<dbReference type="EMBL" id="JAIWJX010000002">
    <property type="protein sequence ID" value="MCK6258305.1"/>
    <property type="molecule type" value="Genomic_DNA"/>
</dbReference>
<dbReference type="InterPro" id="IPR036866">
    <property type="entry name" value="RibonucZ/Hydroxyglut_hydro"/>
</dbReference>
<evidence type="ECO:0000259" key="1">
    <source>
        <dbReference type="SMART" id="SM00849"/>
    </source>
</evidence>
<gene>
    <name evidence="2" type="ORF">LCY76_17160</name>
</gene>
<accession>A0A9X1XED0</accession>
<proteinExistence type="predicted"/>
<sequence length="223" mass="24770">MKVEQISPHIWSLKTWMIIPIHVWAVRGKEGITLVDAGIPMMAKGILNTINQLNAGPLQRILLTHGHSDHTGSISAILKDHDIPVFAHSLEIPYLEGDLAYPRRKKPVASVSKGITQPLSAGNEGELELIHGLRPYLTPGHSPGHTVYYHEEDQVLLAGDLFTSKNGRLKKPMPMFTADMEEAFKSSSIVSQLNPKRLEVCHGDTVLHPEAQMADYRLKARIQ</sequence>
<comment type="caution">
    <text evidence="2">The sequence shown here is derived from an EMBL/GenBank/DDBJ whole genome shotgun (WGS) entry which is preliminary data.</text>
</comment>
<reference evidence="2" key="1">
    <citation type="submission" date="2021-09" db="EMBL/GenBank/DDBJ databases">
        <title>Genome analysis of Fictibacillus sp. KIGAM418 isolated from marine sediment.</title>
        <authorList>
            <person name="Seo M.-J."/>
            <person name="Cho E.-S."/>
            <person name="Hwang C.Y."/>
        </authorList>
    </citation>
    <scope>NUCLEOTIDE SEQUENCE</scope>
    <source>
        <strain evidence="2">KIGAM418</strain>
    </source>
</reference>
<dbReference type="SUPFAM" id="SSF56281">
    <property type="entry name" value="Metallo-hydrolase/oxidoreductase"/>
    <property type="match status" value="1"/>
</dbReference>
<dbReference type="InterPro" id="IPR050855">
    <property type="entry name" value="NDM-1-like"/>
</dbReference>
<dbReference type="Gene3D" id="3.60.15.10">
    <property type="entry name" value="Ribonuclease Z/Hydroxyacylglutathione hydrolase-like"/>
    <property type="match status" value="1"/>
</dbReference>
<dbReference type="InterPro" id="IPR001279">
    <property type="entry name" value="Metallo-B-lactamas"/>
</dbReference>
<dbReference type="SMART" id="SM00849">
    <property type="entry name" value="Lactamase_B"/>
    <property type="match status" value="1"/>
</dbReference>
<dbReference type="PANTHER" id="PTHR42951">
    <property type="entry name" value="METALLO-BETA-LACTAMASE DOMAIN-CONTAINING"/>
    <property type="match status" value="1"/>
</dbReference>
<dbReference type="PANTHER" id="PTHR42951:SF17">
    <property type="entry name" value="METALLO-BETA-LACTAMASE DOMAIN-CONTAINING PROTEIN"/>
    <property type="match status" value="1"/>
</dbReference>
<dbReference type="Pfam" id="PF00753">
    <property type="entry name" value="Lactamase_B"/>
    <property type="match status" value="1"/>
</dbReference>
<dbReference type="Proteomes" id="UP001139011">
    <property type="component" value="Unassembled WGS sequence"/>
</dbReference>
<dbReference type="AlphaFoldDB" id="A0A9X1XED0"/>
<feature type="domain" description="Metallo-beta-lactamase" evidence="1">
    <location>
        <begin position="20"/>
        <end position="204"/>
    </location>
</feature>
<dbReference type="CDD" id="cd07721">
    <property type="entry name" value="yflN-like_MBL-fold"/>
    <property type="match status" value="1"/>
</dbReference>
<keyword evidence="3" id="KW-1185">Reference proteome</keyword>
<evidence type="ECO:0000313" key="3">
    <source>
        <dbReference type="Proteomes" id="UP001139011"/>
    </source>
</evidence>
<dbReference type="RefSeq" id="WP_248253626.1">
    <property type="nucleotide sequence ID" value="NZ_JAIWJX010000002.1"/>
</dbReference>
<protein>
    <submittedName>
        <fullName evidence="2">MBL fold metallo-hydrolase</fullName>
    </submittedName>
</protein>
<name>A0A9X1XED0_9BACL</name>
<evidence type="ECO:0000313" key="2">
    <source>
        <dbReference type="EMBL" id="MCK6258305.1"/>
    </source>
</evidence>